<proteinExistence type="predicted"/>
<dbReference type="EMBL" id="GBRH01212645">
    <property type="protein sequence ID" value="JAD85250.1"/>
    <property type="molecule type" value="Transcribed_RNA"/>
</dbReference>
<reference evidence="2" key="1">
    <citation type="submission" date="2014-09" db="EMBL/GenBank/DDBJ databases">
        <authorList>
            <person name="Magalhaes I.L.F."/>
            <person name="Oliveira U."/>
            <person name="Santos F.R."/>
            <person name="Vidigal T.H.D.A."/>
            <person name="Brescovit A.D."/>
            <person name="Santos A.J."/>
        </authorList>
    </citation>
    <scope>NUCLEOTIDE SEQUENCE</scope>
    <source>
        <tissue evidence="2">Shoot tissue taken approximately 20 cm above the soil surface</tissue>
    </source>
</reference>
<accession>A0A0A9DHY3</accession>
<reference evidence="2" key="2">
    <citation type="journal article" date="2015" name="Data Brief">
        <title>Shoot transcriptome of the giant reed, Arundo donax.</title>
        <authorList>
            <person name="Barrero R.A."/>
            <person name="Guerrero F.D."/>
            <person name="Moolhuijzen P."/>
            <person name="Goolsby J.A."/>
            <person name="Tidwell J."/>
            <person name="Bellgard S.E."/>
            <person name="Bellgard M.I."/>
        </authorList>
    </citation>
    <scope>NUCLEOTIDE SEQUENCE</scope>
    <source>
        <tissue evidence="2">Shoot tissue taken approximately 20 cm above the soil surface</tissue>
    </source>
</reference>
<organism evidence="2">
    <name type="scientific">Arundo donax</name>
    <name type="common">Giant reed</name>
    <name type="synonym">Donax arundinaceus</name>
    <dbReference type="NCBI Taxonomy" id="35708"/>
    <lineage>
        <taxon>Eukaryota</taxon>
        <taxon>Viridiplantae</taxon>
        <taxon>Streptophyta</taxon>
        <taxon>Embryophyta</taxon>
        <taxon>Tracheophyta</taxon>
        <taxon>Spermatophyta</taxon>
        <taxon>Magnoliopsida</taxon>
        <taxon>Liliopsida</taxon>
        <taxon>Poales</taxon>
        <taxon>Poaceae</taxon>
        <taxon>PACMAD clade</taxon>
        <taxon>Arundinoideae</taxon>
        <taxon>Arundineae</taxon>
        <taxon>Arundo</taxon>
    </lineage>
</organism>
<feature type="region of interest" description="Disordered" evidence="1">
    <location>
        <begin position="130"/>
        <end position="151"/>
    </location>
</feature>
<sequence length="151" mass="16040">MMAQQHGGGGPAAIYPSQFGYWYPPDFQYQQALANPQVLQSYYAQLYGLTSPTVPSYHPYVGYMAPQTPTPRAVLPPPAPQVAAQPLLHHPTPPQIQGSFLPVPSVSHNVRLQLPPHAMSILSPHTTDLQATDPAAASPARGINASSAPGA</sequence>
<evidence type="ECO:0000256" key="1">
    <source>
        <dbReference type="SAM" id="MobiDB-lite"/>
    </source>
</evidence>
<evidence type="ECO:0000313" key="2">
    <source>
        <dbReference type="EMBL" id="JAD85250.1"/>
    </source>
</evidence>
<name>A0A0A9DHY3_ARUDO</name>
<protein>
    <submittedName>
        <fullName evidence="2">Uncharacterized protein</fullName>
    </submittedName>
</protein>
<dbReference type="AlphaFoldDB" id="A0A0A9DHY3"/>